<evidence type="ECO:0000313" key="1">
    <source>
        <dbReference type="EMBL" id="EDX77737.1"/>
    </source>
</evidence>
<accession>B4VK72</accession>
<evidence type="ECO:0000313" key="2">
    <source>
        <dbReference type="Proteomes" id="UP000003835"/>
    </source>
</evidence>
<name>B4VK72_9CYAN</name>
<dbReference type="Proteomes" id="UP000003835">
    <property type="component" value="Unassembled WGS sequence"/>
</dbReference>
<proteinExistence type="predicted"/>
<gene>
    <name evidence="1" type="ORF">MC7420_3061</name>
</gene>
<dbReference type="STRING" id="118168.MC7420_3061"/>
<keyword evidence="2" id="KW-1185">Reference proteome</keyword>
<dbReference type="HOGENOM" id="CLU_3307899_0_0_3"/>
<organism evidence="1 2">
    <name type="scientific">Coleofasciculus chthonoplastes PCC 7420</name>
    <dbReference type="NCBI Taxonomy" id="118168"/>
    <lineage>
        <taxon>Bacteria</taxon>
        <taxon>Bacillati</taxon>
        <taxon>Cyanobacteriota</taxon>
        <taxon>Cyanophyceae</taxon>
        <taxon>Coleofasciculales</taxon>
        <taxon>Coleofasciculaceae</taxon>
        <taxon>Coleofasciculus</taxon>
    </lineage>
</organism>
<reference evidence="1 2" key="1">
    <citation type="submission" date="2008-07" db="EMBL/GenBank/DDBJ databases">
        <authorList>
            <person name="Tandeau de Marsac N."/>
            <person name="Ferriera S."/>
            <person name="Johnson J."/>
            <person name="Kravitz S."/>
            <person name="Beeson K."/>
            <person name="Sutton G."/>
            <person name="Rogers Y.-H."/>
            <person name="Friedman R."/>
            <person name="Frazier M."/>
            <person name="Venter J.C."/>
        </authorList>
    </citation>
    <scope>NUCLEOTIDE SEQUENCE [LARGE SCALE GENOMIC DNA]</scope>
    <source>
        <strain evidence="1 2">PCC 7420</strain>
    </source>
</reference>
<protein>
    <submittedName>
        <fullName evidence="1">Uncharacterized protein</fullName>
    </submittedName>
</protein>
<sequence length="39" mass="4304">MSHNVFHILPSCLTLTADLVNCDRAKVSISSRTFIKIDG</sequence>
<dbReference type="AlphaFoldDB" id="B4VK72"/>
<dbReference type="EMBL" id="DS989843">
    <property type="protein sequence ID" value="EDX77737.1"/>
    <property type="molecule type" value="Genomic_DNA"/>
</dbReference>